<keyword evidence="3" id="KW-1185">Reference proteome</keyword>
<dbReference type="Proteomes" id="UP000218418">
    <property type="component" value="Chromosome"/>
</dbReference>
<dbReference type="Pfam" id="PF19473">
    <property type="entry name" value="DUF6010"/>
    <property type="match status" value="1"/>
</dbReference>
<feature type="transmembrane region" description="Helical" evidence="1">
    <location>
        <begin position="31"/>
        <end position="48"/>
    </location>
</feature>
<organism evidence="2 3">
    <name type="scientific">Calothrix parasitica NIES-267</name>
    <dbReference type="NCBI Taxonomy" id="1973488"/>
    <lineage>
        <taxon>Bacteria</taxon>
        <taxon>Bacillati</taxon>
        <taxon>Cyanobacteriota</taxon>
        <taxon>Cyanophyceae</taxon>
        <taxon>Nostocales</taxon>
        <taxon>Calotrichaceae</taxon>
        <taxon>Calothrix</taxon>
    </lineage>
</organism>
<reference evidence="2 3" key="1">
    <citation type="submission" date="2017-06" db="EMBL/GenBank/DDBJ databases">
        <title>Genome sequencing of cyanobaciteial culture collection at National Institute for Environmental Studies (NIES).</title>
        <authorList>
            <person name="Hirose Y."/>
            <person name="Shimura Y."/>
            <person name="Fujisawa T."/>
            <person name="Nakamura Y."/>
            <person name="Kawachi M."/>
        </authorList>
    </citation>
    <scope>NUCLEOTIDE SEQUENCE [LARGE SCALE GENOMIC DNA]</scope>
    <source>
        <strain evidence="2 3">NIES-267</strain>
    </source>
</reference>
<dbReference type="OrthoDB" id="673341at2"/>
<dbReference type="AlphaFoldDB" id="A0A1Z4M296"/>
<evidence type="ECO:0000313" key="3">
    <source>
        <dbReference type="Proteomes" id="UP000218418"/>
    </source>
</evidence>
<gene>
    <name evidence="2" type="ORF">NIES267_71110</name>
</gene>
<evidence type="ECO:0000313" key="2">
    <source>
        <dbReference type="EMBL" id="BAY87587.1"/>
    </source>
</evidence>
<feature type="transmembrane region" description="Helical" evidence="1">
    <location>
        <begin position="105"/>
        <end position="127"/>
    </location>
</feature>
<keyword evidence="1" id="KW-0472">Membrane</keyword>
<dbReference type="EMBL" id="AP018227">
    <property type="protein sequence ID" value="BAY87587.1"/>
    <property type="molecule type" value="Genomic_DNA"/>
</dbReference>
<keyword evidence="1" id="KW-0812">Transmembrane</keyword>
<dbReference type="InterPro" id="IPR046052">
    <property type="entry name" value="DUF6010"/>
</dbReference>
<keyword evidence="1" id="KW-1133">Transmembrane helix</keyword>
<proteinExistence type="predicted"/>
<name>A0A1Z4M296_9CYAN</name>
<accession>A0A1Z4M296</accession>
<feature type="transmembrane region" description="Helical" evidence="1">
    <location>
        <begin position="60"/>
        <end position="85"/>
    </location>
</feature>
<evidence type="ECO:0008006" key="4">
    <source>
        <dbReference type="Google" id="ProtNLM"/>
    </source>
</evidence>
<sequence length="137" mass="15399">MLAELAIGITLAGLTVLVAQALPPEIHHKIYAVALILAASIYVGFSFSSQHNTWIFTETIGVIIFSVIAFLGVKFSPWFLAMGWLTHPAWDLFIDNHKLNIFVPHWYPTVCIGYDIMIALCIAWKCIKTKENSHFSH</sequence>
<evidence type="ECO:0000256" key="1">
    <source>
        <dbReference type="SAM" id="Phobius"/>
    </source>
</evidence>
<protein>
    <recommendedName>
        <fullName evidence="4">Integral membrane protein</fullName>
    </recommendedName>
</protein>